<accession>A0AB36NWP5</accession>
<organism evidence="2 5">
    <name type="scientific">Flavobacterium pectinovorum</name>
    <dbReference type="NCBI Taxonomy" id="29533"/>
    <lineage>
        <taxon>Bacteria</taxon>
        <taxon>Pseudomonadati</taxon>
        <taxon>Bacteroidota</taxon>
        <taxon>Flavobacteriia</taxon>
        <taxon>Flavobacteriales</taxon>
        <taxon>Flavobacteriaceae</taxon>
        <taxon>Flavobacterium</taxon>
    </lineage>
</organism>
<name>A0AB36NWP5_9FLAO</name>
<evidence type="ECO:0000313" key="3">
    <source>
        <dbReference type="EMBL" id="SHM42203.1"/>
    </source>
</evidence>
<keyword evidence="4" id="KW-1185">Reference proteome</keyword>
<protein>
    <recommendedName>
        <fullName evidence="1">SnoaL-like domain-containing protein</fullName>
    </recommendedName>
</protein>
<evidence type="ECO:0000313" key="4">
    <source>
        <dbReference type="Proteomes" id="UP000184216"/>
    </source>
</evidence>
<dbReference type="RefSeq" id="WP_073395227.1">
    <property type="nucleotide sequence ID" value="NZ_FRBX01000003.1"/>
</dbReference>
<sequence>MTIQEIIDLQMLAFNNRDIKSMIALYTDDTKIYNFLDHSLAINNKKECEEMFIKLFEQSPDLNAEIIKTIFFGNKAIIHEYVSGRNGNNEKKEQVVIFEIEGQKISRMDIIRE</sequence>
<dbReference type="Pfam" id="PF12680">
    <property type="entry name" value="SnoaL_2"/>
    <property type="match status" value="1"/>
</dbReference>
<evidence type="ECO:0000313" key="2">
    <source>
        <dbReference type="EMBL" id="OXB00667.1"/>
    </source>
</evidence>
<reference evidence="3 4" key="2">
    <citation type="submission" date="2016-11" db="EMBL/GenBank/DDBJ databases">
        <authorList>
            <person name="Varghese N."/>
            <person name="Submissions S."/>
        </authorList>
    </citation>
    <scope>NUCLEOTIDE SEQUENCE [LARGE SCALE GENOMIC DNA]</scope>
    <source>
        <strain evidence="3 4">DSM 6368</strain>
    </source>
</reference>
<reference evidence="2 5" key="1">
    <citation type="submission" date="2016-11" db="EMBL/GenBank/DDBJ databases">
        <title>Whole genomes of Flavobacteriaceae.</title>
        <authorList>
            <person name="Stine C."/>
            <person name="Li C."/>
            <person name="Tadesse D."/>
        </authorList>
    </citation>
    <scope>NUCLEOTIDE SEQUENCE [LARGE SCALE GENOMIC DNA]</scope>
    <source>
        <strain evidence="2 5">ATCC 19366</strain>
    </source>
</reference>
<proteinExistence type="predicted"/>
<dbReference type="EMBL" id="MUHB01000022">
    <property type="protein sequence ID" value="OXB00667.1"/>
    <property type="molecule type" value="Genomic_DNA"/>
</dbReference>
<dbReference type="Proteomes" id="UP000184216">
    <property type="component" value="Unassembled WGS sequence"/>
</dbReference>
<dbReference type="EMBL" id="FRBX01000003">
    <property type="protein sequence ID" value="SHM42203.1"/>
    <property type="molecule type" value="Genomic_DNA"/>
</dbReference>
<comment type="caution">
    <text evidence="2">The sequence shown here is derived from an EMBL/GenBank/DDBJ whole genome shotgun (WGS) entry which is preliminary data.</text>
</comment>
<dbReference type="SUPFAM" id="SSF54427">
    <property type="entry name" value="NTF2-like"/>
    <property type="match status" value="1"/>
</dbReference>
<feature type="domain" description="SnoaL-like" evidence="1">
    <location>
        <begin position="13"/>
        <end position="108"/>
    </location>
</feature>
<evidence type="ECO:0000259" key="1">
    <source>
        <dbReference type="Pfam" id="PF12680"/>
    </source>
</evidence>
<gene>
    <name evidence="2" type="ORF">B0A72_19770</name>
    <name evidence="3" type="ORF">SAMN05444387_2453</name>
</gene>
<dbReference type="Proteomes" id="UP000198431">
    <property type="component" value="Unassembled WGS sequence"/>
</dbReference>
<dbReference type="Gene3D" id="3.10.450.50">
    <property type="match status" value="1"/>
</dbReference>
<dbReference type="InterPro" id="IPR037401">
    <property type="entry name" value="SnoaL-like"/>
</dbReference>
<dbReference type="InterPro" id="IPR032710">
    <property type="entry name" value="NTF2-like_dom_sf"/>
</dbReference>
<dbReference type="AlphaFoldDB" id="A0AB36NWP5"/>
<evidence type="ECO:0000313" key="5">
    <source>
        <dbReference type="Proteomes" id="UP000198431"/>
    </source>
</evidence>